<accession>R0HMW5</accession>
<dbReference type="Gene3D" id="2.60.40.150">
    <property type="entry name" value="C2 domain"/>
    <property type="match status" value="1"/>
</dbReference>
<dbReference type="SUPFAM" id="SSF49562">
    <property type="entry name" value="C2 domain (Calcium/lipid-binding domain, CaLB)"/>
    <property type="match status" value="1"/>
</dbReference>
<feature type="domain" description="C2" evidence="1">
    <location>
        <begin position="1"/>
        <end position="91"/>
    </location>
</feature>
<dbReference type="Proteomes" id="UP000029121">
    <property type="component" value="Unassembled WGS sequence"/>
</dbReference>
<evidence type="ECO:0000313" key="3">
    <source>
        <dbReference type="Proteomes" id="UP000029121"/>
    </source>
</evidence>
<dbReference type="PANTHER" id="PTHR10336">
    <property type="entry name" value="PHOSPHOINOSITIDE-SPECIFIC PHOSPHOLIPASE C FAMILY PROTEIN"/>
    <property type="match status" value="1"/>
</dbReference>
<dbReference type="GO" id="GO:0051209">
    <property type="term" value="P:release of sequestered calcium ion into cytosol"/>
    <property type="evidence" value="ECO:0007669"/>
    <property type="project" value="TreeGrafter"/>
</dbReference>
<dbReference type="GO" id="GO:0005886">
    <property type="term" value="C:plasma membrane"/>
    <property type="evidence" value="ECO:0007669"/>
    <property type="project" value="TreeGrafter"/>
</dbReference>
<dbReference type="InterPro" id="IPR000008">
    <property type="entry name" value="C2_dom"/>
</dbReference>
<dbReference type="InterPro" id="IPR001192">
    <property type="entry name" value="PI-PLC_fam"/>
</dbReference>
<dbReference type="eggNOG" id="KOG0169">
    <property type="taxonomic scope" value="Eukaryota"/>
</dbReference>
<evidence type="ECO:0000259" key="1">
    <source>
        <dbReference type="PROSITE" id="PS50004"/>
    </source>
</evidence>
<dbReference type="GO" id="GO:0004435">
    <property type="term" value="F:phosphatidylinositol-4,5-bisphosphate phospholipase C activity"/>
    <property type="evidence" value="ECO:0007669"/>
    <property type="project" value="TreeGrafter"/>
</dbReference>
<dbReference type="EMBL" id="KB870809">
    <property type="protein sequence ID" value="EOA25278.1"/>
    <property type="molecule type" value="Genomic_DNA"/>
</dbReference>
<dbReference type="GO" id="GO:0048015">
    <property type="term" value="P:phosphatidylinositol-mediated signaling"/>
    <property type="evidence" value="ECO:0007669"/>
    <property type="project" value="TreeGrafter"/>
</dbReference>
<sequence>MGDGWRMDFSHTHFDAYSPPDFYTKKTKIIEDNWYPIWDEEFSFPLAIPELALLRIEVREYDMSENYDFGGQTCLPVSELRPGIRYVHLNDKKGEKMKSVWLLMRFIFE</sequence>
<name>R0HMW5_9BRAS</name>
<evidence type="ECO:0000313" key="2">
    <source>
        <dbReference type="EMBL" id="EOA25278.1"/>
    </source>
</evidence>
<dbReference type="PANTHER" id="PTHR10336:SF101">
    <property type="entry name" value="PHOSPHOINOSITIDE PHOSPHOLIPASE C 6"/>
    <property type="match status" value="1"/>
</dbReference>
<dbReference type="Pfam" id="PF00168">
    <property type="entry name" value="C2"/>
    <property type="match status" value="1"/>
</dbReference>
<dbReference type="CDD" id="cd00275">
    <property type="entry name" value="C2_PLC_like"/>
    <property type="match status" value="1"/>
</dbReference>
<reference evidence="3" key="1">
    <citation type="journal article" date="2013" name="Nat. Genet.">
        <title>The Capsella rubella genome and the genomic consequences of rapid mating system evolution.</title>
        <authorList>
            <person name="Slotte T."/>
            <person name="Hazzouri K.M."/>
            <person name="Agren J.A."/>
            <person name="Koenig D."/>
            <person name="Maumus F."/>
            <person name="Guo Y.L."/>
            <person name="Steige K."/>
            <person name="Platts A.E."/>
            <person name="Escobar J.S."/>
            <person name="Newman L.K."/>
            <person name="Wang W."/>
            <person name="Mandakova T."/>
            <person name="Vello E."/>
            <person name="Smith L.M."/>
            <person name="Henz S.R."/>
            <person name="Steffen J."/>
            <person name="Takuno S."/>
            <person name="Brandvain Y."/>
            <person name="Coop G."/>
            <person name="Andolfatto P."/>
            <person name="Hu T.T."/>
            <person name="Blanchette M."/>
            <person name="Clark R.M."/>
            <person name="Quesneville H."/>
            <person name="Nordborg M."/>
            <person name="Gaut B.S."/>
            <person name="Lysak M.A."/>
            <person name="Jenkins J."/>
            <person name="Grimwood J."/>
            <person name="Chapman J."/>
            <person name="Prochnik S."/>
            <person name="Shu S."/>
            <person name="Rokhsar D."/>
            <person name="Schmutz J."/>
            <person name="Weigel D."/>
            <person name="Wright S.I."/>
        </authorList>
    </citation>
    <scope>NUCLEOTIDE SEQUENCE [LARGE SCALE GENOMIC DNA]</scope>
    <source>
        <strain evidence="3">cv. Monte Gargano</strain>
    </source>
</reference>
<proteinExistence type="predicted"/>
<organism evidence="2 3">
    <name type="scientific">Capsella rubella</name>
    <dbReference type="NCBI Taxonomy" id="81985"/>
    <lineage>
        <taxon>Eukaryota</taxon>
        <taxon>Viridiplantae</taxon>
        <taxon>Streptophyta</taxon>
        <taxon>Embryophyta</taxon>
        <taxon>Tracheophyta</taxon>
        <taxon>Spermatophyta</taxon>
        <taxon>Magnoliopsida</taxon>
        <taxon>eudicotyledons</taxon>
        <taxon>Gunneridae</taxon>
        <taxon>Pentapetalae</taxon>
        <taxon>rosids</taxon>
        <taxon>malvids</taxon>
        <taxon>Brassicales</taxon>
        <taxon>Brassicaceae</taxon>
        <taxon>Camelineae</taxon>
        <taxon>Capsella</taxon>
    </lineage>
</organism>
<dbReference type="InterPro" id="IPR035892">
    <property type="entry name" value="C2_domain_sf"/>
</dbReference>
<dbReference type="STRING" id="81985.R0HMW5"/>
<dbReference type="PROSITE" id="PS50004">
    <property type="entry name" value="C2"/>
    <property type="match status" value="1"/>
</dbReference>
<dbReference type="AlphaFoldDB" id="R0HMW5"/>
<dbReference type="SMART" id="SM00239">
    <property type="entry name" value="C2"/>
    <property type="match status" value="1"/>
</dbReference>
<keyword evidence="3" id="KW-1185">Reference proteome</keyword>
<protein>
    <recommendedName>
        <fullName evidence="1">C2 domain-containing protein</fullName>
    </recommendedName>
</protein>
<gene>
    <name evidence="2" type="ORF">CARUB_v10018593mg</name>
</gene>